<evidence type="ECO:0000313" key="3">
    <source>
        <dbReference type="Proteomes" id="UP000243525"/>
    </source>
</evidence>
<dbReference type="InterPro" id="IPR005084">
    <property type="entry name" value="CBM6"/>
</dbReference>
<dbReference type="GO" id="GO:0005975">
    <property type="term" value="P:carbohydrate metabolic process"/>
    <property type="evidence" value="ECO:0007669"/>
    <property type="project" value="InterPro"/>
</dbReference>
<evidence type="ECO:0000313" key="2">
    <source>
        <dbReference type="EMBL" id="PTN10534.1"/>
    </source>
</evidence>
<comment type="caution">
    <text evidence="2">The sequence shown here is derived from an EMBL/GenBank/DDBJ whole genome shotgun (WGS) entry which is preliminary data.</text>
</comment>
<dbReference type="RefSeq" id="WP_107820636.1">
    <property type="nucleotide sequence ID" value="NZ_OY782574.1"/>
</dbReference>
<dbReference type="InterPro" id="IPR035396">
    <property type="entry name" value="Bac_rhamnosid6H"/>
</dbReference>
<accession>A0A2T5C6F2</accession>
<dbReference type="EMBL" id="QAAD01000001">
    <property type="protein sequence ID" value="PTN10534.1"/>
    <property type="molecule type" value="Genomic_DNA"/>
</dbReference>
<dbReference type="AlphaFoldDB" id="A0A2T5C6F2"/>
<dbReference type="SUPFAM" id="SSF49785">
    <property type="entry name" value="Galactose-binding domain-like"/>
    <property type="match status" value="1"/>
</dbReference>
<dbReference type="Pfam" id="PF17389">
    <property type="entry name" value="Bac_rhamnosid6H"/>
    <property type="match status" value="1"/>
</dbReference>
<feature type="domain" description="CBM6" evidence="1">
    <location>
        <begin position="748"/>
        <end position="884"/>
    </location>
</feature>
<sequence>MKKLIWIVCLVFGASACQKKSQVLYQSDEFTVYADKVVQGDYESKVITPDKMVSNYRSTVSEQYSRLIGFKFSINEKDNEKMSGHDHWLIIGDGEHESPIIRFGQDDEPNPGDPGTKLPVNYEYTIRLDMNPVLEQFKEKGYYEAFDGSRVSKDDFKHVYIAGGSEPLTWDFSNLEENGLALQDPDGDGIYELKLVLNPYDTTQDETKTWTLSEDISMKPSYHSDQPLVDALFNMSLEEARKNIEPDSTLRTGAKWGGVWTRDVNYSTLLAFAYHEPEVAKISLLKKVKRDRIIQDTGSGGAWPVSSDRTTWALGAWEIYKVTGDQKWLETACRVIKNTLDDDYKTLWDEETGMYHGESSFLDWREQTYPKWMSNMDIYVSENLGTNAVHYRAHIILAKMLELLGKPYQEYLDRAGMIKEGVNKYLWMADKGYYGQYLYGRTYLDVSPRFEALGEALAVLFDVADADQATSIFEKSPLTPFGTTCIYPQIPGIPPYHNNGIWPFVQSYWNLAAAKAGNETALLHGLAAIYRAGGLFLTNYENMVAQTGDYVGTEINSDRMLWSMAGNLAMVHRVFMGISFDVDGIRFSPFIPKVYGGTKTLTNFHYRRAVLDIQVKGFGNQIKSITIDGEPLENAFFPATVSGKHEIKIVMMDNEFGPNPVNMVPNKFSLPNPQVSLAGSTLRWESIPGAVSYAVYKNGVVLKTIDTNSFEVSGDDAFAEYKVTATDADGFESFSSEPIMVYPKSGEKILEMENYAPKSKLPYTNFSGKGFVGVTMTKNTAITVPVSVAAAGKYLLDVRYSNGTGPWNTDNNCAIRSLYVNDAYQGVLVLPQRGQDEWSDWGFSNSRIVDLKKGKNTIEINFNDWNINMDGEINDAMLDYLRVIRIE</sequence>
<dbReference type="OrthoDB" id="49490at2"/>
<dbReference type="Gene3D" id="1.50.10.10">
    <property type="match status" value="1"/>
</dbReference>
<dbReference type="InterPro" id="IPR012341">
    <property type="entry name" value="6hp_glycosidase-like_sf"/>
</dbReference>
<organism evidence="2 3">
    <name type="scientific">Mangrovibacterium marinum</name>
    <dbReference type="NCBI Taxonomy" id="1639118"/>
    <lineage>
        <taxon>Bacteria</taxon>
        <taxon>Pseudomonadati</taxon>
        <taxon>Bacteroidota</taxon>
        <taxon>Bacteroidia</taxon>
        <taxon>Marinilabiliales</taxon>
        <taxon>Prolixibacteraceae</taxon>
        <taxon>Mangrovibacterium</taxon>
    </lineage>
</organism>
<dbReference type="SUPFAM" id="SSF48208">
    <property type="entry name" value="Six-hairpin glycosidases"/>
    <property type="match status" value="1"/>
</dbReference>
<dbReference type="PROSITE" id="PS51257">
    <property type="entry name" value="PROKAR_LIPOPROTEIN"/>
    <property type="match status" value="1"/>
</dbReference>
<name>A0A2T5C6F2_9BACT</name>
<proteinExistence type="predicted"/>
<dbReference type="GO" id="GO:0030246">
    <property type="term" value="F:carbohydrate binding"/>
    <property type="evidence" value="ECO:0007669"/>
    <property type="project" value="InterPro"/>
</dbReference>
<dbReference type="InterPro" id="IPR008979">
    <property type="entry name" value="Galactose-bd-like_sf"/>
</dbReference>
<dbReference type="PROSITE" id="PS51175">
    <property type="entry name" value="CBM6"/>
    <property type="match status" value="1"/>
</dbReference>
<dbReference type="Gene3D" id="2.60.420.10">
    <property type="entry name" value="Maltose phosphorylase, domain 3"/>
    <property type="match status" value="1"/>
</dbReference>
<evidence type="ECO:0000259" key="1">
    <source>
        <dbReference type="PROSITE" id="PS51175"/>
    </source>
</evidence>
<reference evidence="2 3" key="1">
    <citation type="submission" date="2018-04" db="EMBL/GenBank/DDBJ databases">
        <title>Genomic Encyclopedia of Archaeal and Bacterial Type Strains, Phase II (KMG-II): from individual species to whole genera.</title>
        <authorList>
            <person name="Goeker M."/>
        </authorList>
    </citation>
    <scope>NUCLEOTIDE SEQUENCE [LARGE SCALE GENOMIC DNA]</scope>
    <source>
        <strain evidence="2 3">DSM 28823</strain>
    </source>
</reference>
<protein>
    <recommendedName>
        <fullName evidence="1">CBM6 domain-containing protein</fullName>
    </recommendedName>
</protein>
<keyword evidence="3" id="KW-1185">Reference proteome</keyword>
<dbReference type="Proteomes" id="UP000243525">
    <property type="component" value="Unassembled WGS sequence"/>
</dbReference>
<dbReference type="InterPro" id="IPR008928">
    <property type="entry name" value="6-hairpin_glycosidase_sf"/>
</dbReference>
<gene>
    <name evidence="2" type="ORF">C8N47_101183</name>
</gene>
<dbReference type="Gene3D" id="2.60.120.260">
    <property type="entry name" value="Galactose-binding domain-like"/>
    <property type="match status" value="1"/>
</dbReference>